<protein>
    <recommendedName>
        <fullName evidence="6">Protein phosphatase 2 (Formerly 2A), regulatory subunit B</fullName>
    </recommendedName>
</protein>
<dbReference type="InterPro" id="IPR000009">
    <property type="entry name" value="PP2A_PR55"/>
</dbReference>
<dbReference type="GO" id="GO:0000159">
    <property type="term" value="C:protein phosphatase type 2A complex"/>
    <property type="evidence" value="ECO:0007669"/>
    <property type="project" value="InterPro"/>
</dbReference>
<dbReference type="SUPFAM" id="SSF50978">
    <property type="entry name" value="WD40 repeat-like"/>
    <property type="match status" value="1"/>
</dbReference>
<gene>
    <name evidence="4" type="ORF">STCU_07738</name>
</gene>
<name>S9U3J2_9TRYP</name>
<feature type="region of interest" description="Disordered" evidence="3">
    <location>
        <begin position="1"/>
        <end position="183"/>
    </location>
</feature>
<comment type="caution">
    <text evidence="4">The sequence shown here is derived from an EMBL/GenBank/DDBJ whole genome shotgun (WGS) entry which is preliminary data.</text>
</comment>
<evidence type="ECO:0000313" key="5">
    <source>
        <dbReference type="Proteomes" id="UP000015354"/>
    </source>
</evidence>
<reference evidence="4 5" key="1">
    <citation type="journal article" date="2013" name="PLoS ONE">
        <title>Predicting the Proteins of Angomonas deanei, Strigomonas culicis and Their Respective Endosymbionts Reveals New Aspects of the Trypanosomatidae Family.</title>
        <authorList>
            <person name="Motta M.C."/>
            <person name="Martins A.C."/>
            <person name="de Souza S.S."/>
            <person name="Catta-Preta C.M."/>
            <person name="Silva R."/>
            <person name="Klein C.C."/>
            <person name="de Almeida L.G."/>
            <person name="de Lima Cunha O."/>
            <person name="Ciapina L.P."/>
            <person name="Brocchi M."/>
            <person name="Colabardini A.C."/>
            <person name="de Araujo Lima B."/>
            <person name="Machado C.R."/>
            <person name="de Almeida Soares C.M."/>
            <person name="Probst C.M."/>
            <person name="de Menezes C.B."/>
            <person name="Thompson C.E."/>
            <person name="Bartholomeu D.C."/>
            <person name="Gradia D.F."/>
            <person name="Pavoni D.P."/>
            <person name="Grisard E.C."/>
            <person name="Fantinatti-Garboggini F."/>
            <person name="Marchini F.K."/>
            <person name="Rodrigues-Luiz G.F."/>
            <person name="Wagner G."/>
            <person name="Goldman G.H."/>
            <person name="Fietto J.L."/>
            <person name="Elias M.C."/>
            <person name="Goldman M.H."/>
            <person name="Sagot M.F."/>
            <person name="Pereira M."/>
            <person name="Stoco P.H."/>
            <person name="de Mendonca-Neto R.P."/>
            <person name="Teixeira S.M."/>
            <person name="Maciel T.E."/>
            <person name="de Oliveira Mendes T.A."/>
            <person name="Urmenyi T.P."/>
            <person name="de Souza W."/>
            <person name="Schenkman S."/>
            <person name="de Vasconcelos A.T."/>
        </authorList>
    </citation>
    <scope>NUCLEOTIDE SEQUENCE [LARGE SCALE GENOMIC DNA]</scope>
</reference>
<feature type="region of interest" description="Disordered" evidence="3">
    <location>
        <begin position="231"/>
        <end position="288"/>
    </location>
</feature>
<feature type="compositionally biased region" description="Polar residues" evidence="3">
    <location>
        <begin position="153"/>
        <end position="162"/>
    </location>
</feature>
<dbReference type="InterPro" id="IPR036322">
    <property type="entry name" value="WD40_repeat_dom_sf"/>
</dbReference>
<keyword evidence="2" id="KW-0677">Repeat</keyword>
<feature type="compositionally biased region" description="Basic and acidic residues" evidence="3">
    <location>
        <begin position="1"/>
        <end position="11"/>
    </location>
</feature>
<dbReference type="AlphaFoldDB" id="S9U3J2"/>
<feature type="compositionally biased region" description="Low complexity" evidence="3">
    <location>
        <begin position="242"/>
        <end position="252"/>
    </location>
</feature>
<dbReference type="PRINTS" id="PR00600">
    <property type="entry name" value="PP2APR55"/>
</dbReference>
<proteinExistence type="predicted"/>
<accession>S9U3J2</accession>
<organism evidence="4 5">
    <name type="scientific">Strigomonas culicis</name>
    <dbReference type="NCBI Taxonomy" id="28005"/>
    <lineage>
        <taxon>Eukaryota</taxon>
        <taxon>Discoba</taxon>
        <taxon>Euglenozoa</taxon>
        <taxon>Kinetoplastea</taxon>
        <taxon>Metakinetoplastina</taxon>
        <taxon>Trypanosomatida</taxon>
        <taxon>Trypanosomatidae</taxon>
        <taxon>Strigomonadinae</taxon>
        <taxon>Strigomonas</taxon>
    </lineage>
</organism>
<evidence type="ECO:0000313" key="4">
    <source>
        <dbReference type="EMBL" id="EPY23384.1"/>
    </source>
</evidence>
<dbReference type="Proteomes" id="UP000015354">
    <property type="component" value="Unassembled WGS sequence"/>
</dbReference>
<feature type="compositionally biased region" description="Polar residues" evidence="3">
    <location>
        <begin position="48"/>
        <end position="60"/>
    </location>
</feature>
<feature type="compositionally biased region" description="Polar residues" evidence="3">
    <location>
        <begin position="115"/>
        <end position="124"/>
    </location>
</feature>
<dbReference type="GO" id="GO:0019888">
    <property type="term" value="F:protein phosphatase regulator activity"/>
    <property type="evidence" value="ECO:0007669"/>
    <property type="project" value="InterPro"/>
</dbReference>
<evidence type="ECO:0008006" key="6">
    <source>
        <dbReference type="Google" id="ProtNLM"/>
    </source>
</evidence>
<dbReference type="OrthoDB" id="6274823at2759"/>
<keyword evidence="5" id="KW-1185">Reference proteome</keyword>
<evidence type="ECO:0000256" key="2">
    <source>
        <dbReference type="ARBA" id="ARBA00022737"/>
    </source>
</evidence>
<evidence type="ECO:0000256" key="1">
    <source>
        <dbReference type="ARBA" id="ARBA00022574"/>
    </source>
</evidence>
<evidence type="ECO:0000256" key="3">
    <source>
        <dbReference type="SAM" id="MobiDB-lite"/>
    </source>
</evidence>
<dbReference type="EMBL" id="ATMH01007738">
    <property type="protein sequence ID" value="EPY23384.1"/>
    <property type="molecule type" value="Genomic_DNA"/>
</dbReference>
<feature type="compositionally biased region" description="Polar residues" evidence="3">
    <location>
        <begin position="27"/>
        <end position="37"/>
    </location>
</feature>
<keyword evidence="1" id="KW-0853">WD repeat</keyword>
<dbReference type="InterPro" id="IPR015943">
    <property type="entry name" value="WD40/YVTN_repeat-like_dom_sf"/>
</dbReference>
<feature type="compositionally biased region" description="Low complexity" evidence="3">
    <location>
        <begin position="95"/>
        <end position="107"/>
    </location>
</feature>
<sequence length="823" mass="90544">MEKRPLAEKSHPRQSPSPEAPTEDGSRLQSIVRSSRATSEERSDYVRSPNSYDSQMSESQMAAYRNSRAGSEAPQREDTLAASGTSPQRLGGGAAASYSQRSSRAGSEAPDRNQDILSAKSSRAGSEAPQRDGLGNNDSFRSTHGGMDAPDRSGNTPQNTPKRTTKKSIIPQPPTTKRTTFKHNVVQQISNYGQVSIADRVRAVEEELYHTLPHTSGGYRYFQQLHYPLSPEVPEEVPPSVPTTSNSSSSPNMVDENAKEPSPQPRLSGGSAGSLGSEKSPSPTFDEAAFGARYGGAAEMLGEGGEALTTSFSMNPHVDEVVHQSVSVLAFTTLPDPVSGAPVLGVCMGDYNGRVEYFEASTADGDNKRIRKSKSFTKSRSRTAPLASLHRDPSYMSEDGKVSVDSEATVNIMQDMRGREVARRHSHKAYVKSINALTSVAVEPCVKCLRFIRNYNSPSVVSYLTANERVIKLFHVRRDGFTPFSVFPGMEHVVPRTLQGSRYFARLPPPQSIVPVKEFGPSQNSIQALSMSADGETFMSVEDLQVFWWHLEATDTTKATCIADLRPPSGALDEVEELVTAASFHPTHSSLFMLSRSSGVLNIGDLRDPPSRAKRQYAITTQVHPMHNPVNCAAYDEILCSISAASFLGPDHVVTRDYLSLKLWDLRRPDSPYMMVPVMDYVKRYLDPLYENDSIFDRFPVAVDDVSGTVVTGLYDGAVAVWQPLNKQLRQEEELVQYRVDPDLAPPETKDGARITVAELDARLEKSWRQVRIISDPDSMGNDLESVPEPFTNKVLDVAIAPGGERFGYTYKNGKLVYILERY</sequence>
<dbReference type="Gene3D" id="2.130.10.10">
    <property type="entry name" value="YVTN repeat-like/Quinoprotein amine dehydrogenase"/>
    <property type="match status" value="1"/>
</dbReference>
<dbReference type="PANTHER" id="PTHR11871">
    <property type="entry name" value="PROTEIN PHOSPHATASE PP2A REGULATORY SUBUNIT B"/>
    <property type="match status" value="1"/>
</dbReference>